<proteinExistence type="inferred from homology"/>
<evidence type="ECO:0000256" key="5">
    <source>
        <dbReference type="ARBA" id="ARBA00023082"/>
    </source>
</evidence>
<gene>
    <name evidence="10" type="primary">rpoH</name>
    <name evidence="10" type="ORF">HUE58_02610</name>
</gene>
<dbReference type="InterPro" id="IPR000943">
    <property type="entry name" value="RNA_pol_sigma70"/>
</dbReference>
<dbReference type="KEGG" id="reo:HUE58_02610"/>
<name>A0A6N0HP60_9GAMM</name>
<keyword evidence="4" id="KW-0346">Stress response</keyword>
<evidence type="ECO:0000313" key="10">
    <source>
        <dbReference type="EMBL" id="QKQ24067.1"/>
    </source>
</evidence>
<accession>A0A6N0HP60</accession>
<sequence length="280" mass="32474">MSQEFALLPAKKTSSLEVQKYPPILSSEQEHELAVQLYENHDLSAARKLVLSHMRFVAFIAHGYKGYGLEQADLVQEGTIGLMKAVKRFNPNRNVRLASFAVYWIRAEIHEFIFKNWKIVKVATTKAQRKLFFKLKQAKAHIYSSLNEEQADKIANDLGVRRKDVLEMESRLQFNDVTFEVSDDEDSHAPEQYLTNENVQTPEQLLLIDDSKQNQQQQLYKALSSLDERSLDILQSRYLKEEKTTLHTLADKYGISKERVRQLETKAMQKLKSNLQEQTL</sequence>
<evidence type="ECO:0000256" key="4">
    <source>
        <dbReference type="ARBA" id="ARBA00023016"/>
    </source>
</evidence>
<dbReference type="InterPro" id="IPR007627">
    <property type="entry name" value="RNA_pol_sigma70_r2"/>
</dbReference>
<dbReference type="PANTHER" id="PTHR30376:SF3">
    <property type="entry name" value="RNA POLYMERASE SIGMA FACTOR RPOH"/>
    <property type="match status" value="1"/>
</dbReference>
<dbReference type="PIRSF" id="PIRSF000770">
    <property type="entry name" value="RNA_pol_sigma-SigE/K"/>
    <property type="match status" value="1"/>
</dbReference>
<dbReference type="GO" id="GO:0006352">
    <property type="term" value="P:DNA-templated transcription initiation"/>
    <property type="evidence" value="ECO:0007669"/>
    <property type="project" value="UniProtKB-UniRule"/>
</dbReference>
<dbReference type="PRINTS" id="PR00046">
    <property type="entry name" value="SIGMA70FCT"/>
</dbReference>
<evidence type="ECO:0000313" key="11">
    <source>
        <dbReference type="Proteomes" id="UP000509429"/>
    </source>
</evidence>
<dbReference type="GO" id="GO:0016987">
    <property type="term" value="F:sigma factor activity"/>
    <property type="evidence" value="ECO:0007669"/>
    <property type="project" value="UniProtKB-UniRule"/>
</dbReference>
<dbReference type="PROSITE" id="PS00715">
    <property type="entry name" value="SIGMA70_1"/>
    <property type="match status" value="1"/>
</dbReference>
<dbReference type="Pfam" id="PF04545">
    <property type="entry name" value="Sigma70_r4"/>
    <property type="match status" value="1"/>
</dbReference>
<dbReference type="NCBIfam" id="TIGR02937">
    <property type="entry name" value="sigma70-ECF"/>
    <property type="match status" value="1"/>
</dbReference>
<evidence type="ECO:0000256" key="2">
    <source>
        <dbReference type="ARBA" id="ARBA00022490"/>
    </source>
</evidence>
<dbReference type="InterPro" id="IPR050813">
    <property type="entry name" value="Sigma-70_Factor"/>
</dbReference>
<dbReference type="Proteomes" id="UP000509429">
    <property type="component" value="Chromosome"/>
</dbReference>
<dbReference type="Gene3D" id="1.10.10.10">
    <property type="entry name" value="Winged helix-like DNA-binding domain superfamily/Winged helix DNA-binding domain"/>
    <property type="match status" value="1"/>
</dbReference>
<keyword evidence="2" id="KW-0963">Cytoplasm</keyword>
<reference evidence="10 11" key="1">
    <citation type="submission" date="2020-05" db="EMBL/GenBank/DDBJ databases">
        <title>Horizontal transmission and recombination maintain forever young bacterial symbiont genomes.</title>
        <authorList>
            <person name="Russell S.L."/>
            <person name="Pepper-Tunick E."/>
            <person name="Svedberg J."/>
            <person name="Byrne A."/>
            <person name="Ruelas Castillo J."/>
            <person name="Vollmers C."/>
            <person name="Beinart R.A."/>
            <person name="Corbett-Detig R."/>
        </authorList>
    </citation>
    <scope>NUCLEOTIDE SEQUENCE [LARGE SCALE GENOMIC DNA]</scope>
    <source>
        <strain evidence="10">JDF_Ridge</strain>
    </source>
</reference>
<dbReference type="FunFam" id="1.20.120.1810:FF:000001">
    <property type="entry name" value="RNA polymerase sigma factor RpoH"/>
    <property type="match status" value="1"/>
</dbReference>
<dbReference type="AlphaFoldDB" id="A0A6N0HP60"/>
<dbReference type="EMBL" id="CP054490">
    <property type="protein sequence ID" value="QKQ24067.1"/>
    <property type="molecule type" value="Genomic_DNA"/>
</dbReference>
<dbReference type="InterPro" id="IPR007630">
    <property type="entry name" value="RNA_pol_sigma70_r4"/>
</dbReference>
<protein>
    <recommendedName>
        <fullName evidence="8">RNA polymerase sigma factor RpoH</fullName>
    </recommendedName>
</protein>
<dbReference type="Pfam" id="PF04542">
    <property type="entry name" value="Sigma70_r2"/>
    <property type="match status" value="1"/>
</dbReference>
<evidence type="ECO:0000259" key="9">
    <source>
        <dbReference type="PROSITE" id="PS00715"/>
    </source>
</evidence>
<comment type="similarity">
    <text evidence="1">Belongs to the sigma-70 factor family.</text>
</comment>
<dbReference type="InterPro" id="IPR012759">
    <property type="entry name" value="RNA_pol_sigma_RpoH_proteobac"/>
</dbReference>
<feature type="domain" description="RNA polymerase sigma-70" evidence="9">
    <location>
        <begin position="73"/>
        <end position="86"/>
    </location>
</feature>
<keyword evidence="6" id="KW-0238">DNA-binding</keyword>
<dbReference type="InterPro" id="IPR014284">
    <property type="entry name" value="RNA_pol_sigma-70_dom"/>
</dbReference>
<dbReference type="InterPro" id="IPR013325">
    <property type="entry name" value="RNA_pol_sigma_r2"/>
</dbReference>
<evidence type="ECO:0000256" key="3">
    <source>
        <dbReference type="ARBA" id="ARBA00023015"/>
    </source>
</evidence>
<dbReference type="NCBIfam" id="NF005143">
    <property type="entry name" value="PRK06596.1"/>
    <property type="match status" value="1"/>
</dbReference>
<keyword evidence="11" id="KW-1185">Reference proteome</keyword>
<keyword evidence="3" id="KW-0805">Transcription regulation</keyword>
<evidence type="ECO:0000256" key="1">
    <source>
        <dbReference type="ARBA" id="ARBA00007788"/>
    </source>
</evidence>
<dbReference type="Gene3D" id="1.20.120.1810">
    <property type="match status" value="1"/>
</dbReference>
<keyword evidence="5" id="KW-0731">Sigma factor</keyword>
<dbReference type="InterPro" id="IPR013324">
    <property type="entry name" value="RNA_pol_sigma_r3/r4-like"/>
</dbReference>
<keyword evidence="7" id="KW-0804">Transcription</keyword>
<dbReference type="PANTHER" id="PTHR30376">
    <property type="entry name" value="SIGMA FACTOR RPOH HEAT SHOCK RELATED"/>
    <property type="match status" value="1"/>
</dbReference>
<evidence type="ECO:0000256" key="6">
    <source>
        <dbReference type="ARBA" id="ARBA00023125"/>
    </source>
</evidence>
<dbReference type="InterPro" id="IPR036388">
    <property type="entry name" value="WH-like_DNA-bd_sf"/>
</dbReference>
<dbReference type="RefSeq" id="WP_174605506.1">
    <property type="nucleotide sequence ID" value="NZ_CP054490.1"/>
</dbReference>
<dbReference type="SUPFAM" id="SSF88946">
    <property type="entry name" value="Sigma2 domain of RNA polymerase sigma factors"/>
    <property type="match status" value="1"/>
</dbReference>
<dbReference type="SUPFAM" id="SSF88659">
    <property type="entry name" value="Sigma3 and sigma4 domains of RNA polymerase sigma factors"/>
    <property type="match status" value="1"/>
</dbReference>
<dbReference type="GO" id="GO:0003677">
    <property type="term" value="F:DNA binding"/>
    <property type="evidence" value="ECO:0007669"/>
    <property type="project" value="UniProtKB-KW"/>
</dbReference>
<dbReference type="NCBIfam" id="TIGR02392">
    <property type="entry name" value="rpoH_proteo"/>
    <property type="match status" value="1"/>
</dbReference>
<organism evidence="10 11">
    <name type="scientific">Candidatus Ruthia endofausta</name>
    <dbReference type="NCBI Taxonomy" id="2738852"/>
    <lineage>
        <taxon>Bacteria</taxon>
        <taxon>Pseudomonadati</taxon>
        <taxon>Pseudomonadota</taxon>
        <taxon>Gammaproteobacteria</taxon>
        <taxon>Candidatus Pseudothioglobaceae</taxon>
        <taxon>Candidatus Ruthturnera</taxon>
    </lineage>
</organism>
<evidence type="ECO:0000256" key="8">
    <source>
        <dbReference type="NCBIfam" id="TIGR02392"/>
    </source>
</evidence>
<evidence type="ECO:0000256" key="7">
    <source>
        <dbReference type="ARBA" id="ARBA00023163"/>
    </source>
</evidence>